<dbReference type="SUPFAM" id="SSF55031">
    <property type="entry name" value="Bacterial exopeptidase dimerisation domain"/>
    <property type="match status" value="1"/>
</dbReference>
<dbReference type="PANTHER" id="PTHR30575">
    <property type="entry name" value="PEPTIDASE M20"/>
    <property type="match status" value="1"/>
</dbReference>
<dbReference type="Gene3D" id="3.40.630.10">
    <property type="entry name" value="Zn peptidases"/>
    <property type="match status" value="1"/>
</dbReference>
<organism evidence="1 2">
    <name type="scientific">Hominibacterium faecale</name>
    <dbReference type="NCBI Taxonomy" id="2839743"/>
    <lineage>
        <taxon>Bacteria</taxon>
        <taxon>Bacillati</taxon>
        <taxon>Bacillota</taxon>
        <taxon>Clostridia</taxon>
        <taxon>Peptostreptococcales</taxon>
        <taxon>Anaerovoracaceae</taxon>
        <taxon>Hominibacterium</taxon>
    </lineage>
</organism>
<dbReference type="PIRSF" id="PIRSF037227">
    <property type="entry name" value="Aminobenzoyl-glu_utiliz_pB"/>
    <property type="match status" value="1"/>
</dbReference>
<dbReference type="GO" id="GO:0016805">
    <property type="term" value="F:dipeptidase activity"/>
    <property type="evidence" value="ECO:0007669"/>
    <property type="project" value="TreeGrafter"/>
</dbReference>
<dbReference type="InterPro" id="IPR036264">
    <property type="entry name" value="Bact_exopeptidase_dim_dom"/>
</dbReference>
<dbReference type="Gene3D" id="3.30.70.360">
    <property type="match status" value="1"/>
</dbReference>
<dbReference type="GO" id="GO:0005737">
    <property type="term" value="C:cytoplasm"/>
    <property type="evidence" value="ECO:0007669"/>
    <property type="project" value="TreeGrafter"/>
</dbReference>
<sequence>MNSLVMKQQLKAWAGAHAEEYLKIADDIWNHPELSMQEFHCSGLIKDKLRAEGFTVEEGTGGMPTAFLATYSYGTGKPVIGINCEYDSLPGLSQSCCSTSKNPITEGAPGQGCGHNLLGTAALKTAVALRYLLEEETISGTIKVIGAPAEEMCVGKPFLGKAGALKGMDVILDWHPWSSNRADYDSCLAYFNVKFHFKGKTSHGNSPWHGRSALDAAMIMGTASEYLREHTYPGNPPDGANTFNYTFSDTGPEFASVVPDRASIWYVGRYETVADAKEGLRRITNCAKGAAMATETEVRSELITFTNHKLRNKTLAEVMHKNFQEIGPPDFTEEEQRQAKEIQKNFGISETGLATDIQPFGGGYSIVCDTSEYSWNAPYAVAWITLAPENIGWHNWGVAYCANNSMGIKCMDKAVELLTCTAVDLLSDPQLIQKAKEEFKERKGGQDYECQLPDDLCPPLELNKETMGKYPVEK</sequence>
<protein>
    <submittedName>
        <fullName evidence="1">Amidohydrolase</fullName>
    </submittedName>
</protein>
<dbReference type="EMBL" id="JAOSHN010000002">
    <property type="protein sequence ID" value="MCU7377629.1"/>
    <property type="molecule type" value="Genomic_DNA"/>
</dbReference>
<keyword evidence="2" id="KW-1185">Reference proteome</keyword>
<dbReference type="PANTHER" id="PTHR30575:SF0">
    <property type="entry name" value="XAA-ARG DIPEPTIDASE"/>
    <property type="match status" value="1"/>
</dbReference>
<reference evidence="1" key="1">
    <citation type="submission" date="2022-09" db="EMBL/GenBank/DDBJ databases">
        <title>Culturomic study of gut microbiota in children with autism spectrum disorder.</title>
        <authorList>
            <person name="Efimov B.A."/>
            <person name="Chaplin A.V."/>
            <person name="Sokolova S.R."/>
            <person name="Pikina A.P."/>
            <person name="Korzhanova M."/>
            <person name="Belova V."/>
            <person name="Korostin D."/>
        </authorList>
    </citation>
    <scope>NUCLEOTIDE SEQUENCE</scope>
    <source>
        <strain evidence="1">ASD5510</strain>
    </source>
</reference>
<accession>A0A9J6QP37</accession>
<dbReference type="AlphaFoldDB" id="A0A9J6QP37"/>
<gene>
    <name evidence="1" type="ORF">OBO34_04575</name>
</gene>
<proteinExistence type="predicted"/>
<dbReference type="GO" id="GO:0071713">
    <property type="term" value="F:para-aminobenzoyl-glutamate hydrolase activity"/>
    <property type="evidence" value="ECO:0007669"/>
    <property type="project" value="TreeGrafter"/>
</dbReference>
<dbReference type="InterPro" id="IPR017439">
    <property type="entry name" value="Amidohydrolase"/>
</dbReference>
<dbReference type="Proteomes" id="UP001065549">
    <property type="component" value="Unassembled WGS sequence"/>
</dbReference>
<comment type="caution">
    <text evidence="1">The sequence shown here is derived from an EMBL/GenBank/DDBJ whole genome shotgun (WGS) entry which is preliminary data.</text>
</comment>
<dbReference type="InterPro" id="IPR052030">
    <property type="entry name" value="Peptidase_M20/M20A_hydrolases"/>
</dbReference>
<evidence type="ECO:0000313" key="1">
    <source>
        <dbReference type="EMBL" id="MCU7377629.1"/>
    </source>
</evidence>
<dbReference type="RefSeq" id="WP_269478392.1">
    <property type="nucleotide sequence ID" value="NZ_JAOSHN010000002.1"/>
</dbReference>
<dbReference type="NCBIfam" id="TIGR01891">
    <property type="entry name" value="amidohydrolases"/>
    <property type="match status" value="1"/>
</dbReference>
<dbReference type="InterPro" id="IPR017145">
    <property type="entry name" value="Aminobenzoyl-glu_utiliz_pB"/>
</dbReference>
<dbReference type="SUPFAM" id="SSF53187">
    <property type="entry name" value="Zn-dependent exopeptidases"/>
    <property type="match status" value="1"/>
</dbReference>
<name>A0A9J6QP37_9FIRM</name>
<evidence type="ECO:0000313" key="2">
    <source>
        <dbReference type="Proteomes" id="UP001065549"/>
    </source>
</evidence>
<dbReference type="GO" id="GO:0046657">
    <property type="term" value="P:folic acid catabolic process"/>
    <property type="evidence" value="ECO:0007669"/>
    <property type="project" value="TreeGrafter"/>
</dbReference>